<proteinExistence type="predicted"/>
<feature type="transmembrane region" description="Helical" evidence="1">
    <location>
        <begin position="12"/>
        <end position="32"/>
    </location>
</feature>
<evidence type="ECO:0000313" key="2">
    <source>
        <dbReference type="EMBL" id="CAB4185233.1"/>
    </source>
</evidence>
<dbReference type="PROSITE" id="PS51257">
    <property type="entry name" value="PROKAR_LIPOPROTEIN"/>
    <property type="match status" value="1"/>
</dbReference>
<gene>
    <name evidence="2" type="ORF">UFOVP1130_18</name>
</gene>
<reference evidence="2" key="1">
    <citation type="submission" date="2020-05" db="EMBL/GenBank/DDBJ databases">
        <authorList>
            <person name="Chiriac C."/>
            <person name="Salcher M."/>
            <person name="Ghai R."/>
            <person name="Kavagutti S V."/>
        </authorList>
    </citation>
    <scope>NUCLEOTIDE SEQUENCE</scope>
</reference>
<evidence type="ECO:0000256" key="1">
    <source>
        <dbReference type="SAM" id="Phobius"/>
    </source>
</evidence>
<evidence type="ECO:0008006" key="3">
    <source>
        <dbReference type="Google" id="ProtNLM"/>
    </source>
</evidence>
<keyword evidence="1" id="KW-0472">Membrane</keyword>
<protein>
    <recommendedName>
        <fullName evidence="3">LysM domain</fullName>
    </recommendedName>
</protein>
<sequence>MRNNYEVLNQRVTRGFITLLVIAGSCFAVWAYRDYDKRMNTYSCTPYPVIVYQGATLWQIANDHCTGNISTAVDDLVDEYGTLLQIGQVINLKSKP</sequence>
<accession>A0A6J5QLK2</accession>
<keyword evidence="1" id="KW-1133">Transmembrane helix</keyword>
<keyword evidence="1" id="KW-0812">Transmembrane</keyword>
<organism evidence="2">
    <name type="scientific">uncultured Caudovirales phage</name>
    <dbReference type="NCBI Taxonomy" id="2100421"/>
    <lineage>
        <taxon>Viruses</taxon>
        <taxon>Duplodnaviria</taxon>
        <taxon>Heunggongvirae</taxon>
        <taxon>Uroviricota</taxon>
        <taxon>Caudoviricetes</taxon>
        <taxon>Peduoviridae</taxon>
        <taxon>Maltschvirus</taxon>
        <taxon>Maltschvirus maltsch</taxon>
    </lineage>
</organism>
<name>A0A6J5QLK2_9CAUD</name>
<dbReference type="EMBL" id="LR797078">
    <property type="protein sequence ID" value="CAB4185233.1"/>
    <property type="molecule type" value="Genomic_DNA"/>
</dbReference>